<accession>A0A2S2QNA6</accession>
<evidence type="ECO:0000313" key="1">
    <source>
        <dbReference type="EMBL" id="MBY79153.1"/>
    </source>
</evidence>
<sequence length="142" mass="16380">MLTSSVSGRPNITFEAYSQRTQRQKIKAAITNSNMTSLQIIHAAKKKLYLSGQRSAAQLFEEIQSTPNRAKTIKTSYNYSKYPIPYTEDEALAFVIDNKLTKQQYLNIRLGSKKKNCDIYPSYEKIKLSKQISLQFRYNIII</sequence>
<reference evidence="1" key="1">
    <citation type="submission" date="2018-04" db="EMBL/GenBank/DDBJ databases">
        <title>Transcriptome assembly of Sipha flava.</title>
        <authorList>
            <person name="Scully E.D."/>
            <person name="Geib S.M."/>
            <person name="Palmer N.A."/>
            <person name="Koch K."/>
            <person name="Bradshaw J."/>
            <person name="Heng-Moss T."/>
            <person name="Sarath G."/>
        </authorList>
    </citation>
    <scope>NUCLEOTIDE SEQUENCE</scope>
</reference>
<name>A0A2S2QNA6_9HEMI</name>
<dbReference type="EMBL" id="GGMS01009950">
    <property type="protein sequence ID" value="MBY79153.1"/>
    <property type="molecule type" value="Transcribed_RNA"/>
</dbReference>
<organism evidence="1">
    <name type="scientific">Sipha flava</name>
    <name type="common">yellow sugarcane aphid</name>
    <dbReference type="NCBI Taxonomy" id="143950"/>
    <lineage>
        <taxon>Eukaryota</taxon>
        <taxon>Metazoa</taxon>
        <taxon>Ecdysozoa</taxon>
        <taxon>Arthropoda</taxon>
        <taxon>Hexapoda</taxon>
        <taxon>Insecta</taxon>
        <taxon>Pterygota</taxon>
        <taxon>Neoptera</taxon>
        <taxon>Paraneoptera</taxon>
        <taxon>Hemiptera</taxon>
        <taxon>Sternorrhyncha</taxon>
        <taxon>Aphidomorpha</taxon>
        <taxon>Aphidoidea</taxon>
        <taxon>Aphididae</taxon>
        <taxon>Sipha</taxon>
    </lineage>
</organism>
<proteinExistence type="predicted"/>
<dbReference type="AlphaFoldDB" id="A0A2S2QNA6"/>
<protein>
    <submittedName>
        <fullName evidence="1">Uncharacterized protein</fullName>
    </submittedName>
</protein>
<gene>
    <name evidence="1" type="ORF">g.228</name>
</gene>